<dbReference type="GO" id="GO:0005886">
    <property type="term" value="C:plasma membrane"/>
    <property type="evidence" value="ECO:0007669"/>
    <property type="project" value="TreeGrafter"/>
</dbReference>
<dbReference type="SMART" id="SM00014">
    <property type="entry name" value="acidPPc"/>
    <property type="match status" value="1"/>
</dbReference>
<feature type="compositionally biased region" description="Polar residues" evidence="6">
    <location>
        <begin position="343"/>
        <end position="355"/>
    </location>
</feature>
<dbReference type="InterPro" id="IPR000326">
    <property type="entry name" value="PAP2/HPO"/>
</dbReference>
<dbReference type="Gene3D" id="1.20.144.10">
    <property type="entry name" value="Phosphatidic acid phosphatase type 2/haloperoxidase"/>
    <property type="match status" value="2"/>
</dbReference>
<comment type="subcellular location">
    <subcellularLocation>
        <location evidence="1">Membrane</location>
        <topology evidence="1">Multi-pass membrane protein</topology>
    </subcellularLocation>
</comment>
<evidence type="ECO:0000256" key="1">
    <source>
        <dbReference type="ARBA" id="ARBA00004141"/>
    </source>
</evidence>
<comment type="similarity">
    <text evidence="2">Belongs to the PA-phosphatase related phosphoesterase family.</text>
</comment>
<feature type="transmembrane region" description="Helical" evidence="7">
    <location>
        <begin position="221"/>
        <end position="242"/>
    </location>
</feature>
<evidence type="ECO:0000313" key="10">
    <source>
        <dbReference type="Proteomes" id="UP000252519"/>
    </source>
</evidence>
<keyword evidence="3 7" id="KW-0812">Transmembrane</keyword>
<evidence type="ECO:0000313" key="9">
    <source>
        <dbReference type="EMBL" id="RCN48892.1"/>
    </source>
</evidence>
<keyword evidence="4 7" id="KW-1133">Transmembrane helix</keyword>
<protein>
    <submittedName>
        <fullName evidence="9">Caa(3)-type oxidase, subunit IV</fullName>
    </submittedName>
</protein>
<dbReference type="InterPro" id="IPR043216">
    <property type="entry name" value="PAP-like"/>
</dbReference>
<dbReference type="CDD" id="cd03384">
    <property type="entry name" value="PAP2_wunen"/>
    <property type="match status" value="1"/>
</dbReference>
<feature type="transmembrane region" description="Helical" evidence="7">
    <location>
        <begin position="103"/>
        <end position="124"/>
    </location>
</feature>
<feature type="transmembrane region" description="Helical" evidence="7">
    <location>
        <begin position="7"/>
        <end position="27"/>
    </location>
</feature>
<dbReference type="GO" id="GO:0008195">
    <property type="term" value="F:phosphatidate phosphatase activity"/>
    <property type="evidence" value="ECO:0007669"/>
    <property type="project" value="TreeGrafter"/>
</dbReference>
<evidence type="ECO:0000256" key="4">
    <source>
        <dbReference type="ARBA" id="ARBA00022989"/>
    </source>
</evidence>
<dbReference type="STRING" id="29170.A0A368GX12"/>
<gene>
    <name evidence="9" type="ORF">ANCCAN_05001</name>
</gene>
<evidence type="ECO:0000256" key="6">
    <source>
        <dbReference type="SAM" id="MobiDB-lite"/>
    </source>
</evidence>
<feature type="transmembrane region" description="Helical" evidence="7">
    <location>
        <begin position="58"/>
        <end position="82"/>
    </location>
</feature>
<dbReference type="SUPFAM" id="SSF48317">
    <property type="entry name" value="Acid phosphatase/Vanadium-dependent haloperoxidase"/>
    <property type="match status" value="2"/>
</dbReference>
<dbReference type="Pfam" id="PF01569">
    <property type="entry name" value="PAP2"/>
    <property type="match status" value="2"/>
</dbReference>
<feature type="transmembrane region" description="Helical" evidence="7">
    <location>
        <begin position="254"/>
        <end position="273"/>
    </location>
</feature>
<evidence type="ECO:0000256" key="3">
    <source>
        <dbReference type="ARBA" id="ARBA00022692"/>
    </source>
</evidence>
<feature type="region of interest" description="Disordered" evidence="6">
    <location>
        <begin position="343"/>
        <end position="367"/>
    </location>
</feature>
<dbReference type="OrthoDB" id="8907274at2759"/>
<dbReference type="PANTHER" id="PTHR10165">
    <property type="entry name" value="LIPID PHOSPHATE PHOSPHATASE"/>
    <property type="match status" value="1"/>
</dbReference>
<feature type="domain" description="Phosphatidic acid phosphatase type 2/haloperoxidase" evidence="8">
    <location>
        <begin position="111"/>
        <end position="300"/>
    </location>
</feature>
<dbReference type="Proteomes" id="UP000252519">
    <property type="component" value="Unassembled WGS sequence"/>
</dbReference>
<dbReference type="EMBL" id="JOJR01000041">
    <property type="protein sequence ID" value="RCN48892.1"/>
    <property type="molecule type" value="Genomic_DNA"/>
</dbReference>
<dbReference type="GO" id="GO:0006644">
    <property type="term" value="P:phospholipid metabolic process"/>
    <property type="evidence" value="ECO:0007669"/>
    <property type="project" value="InterPro"/>
</dbReference>
<dbReference type="GO" id="GO:0046839">
    <property type="term" value="P:phospholipid dephosphorylation"/>
    <property type="evidence" value="ECO:0007669"/>
    <property type="project" value="TreeGrafter"/>
</dbReference>
<proteinExistence type="inferred from homology"/>
<evidence type="ECO:0000259" key="8">
    <source>
        <dbReference type="SMART" id="SM00014"/>
    </source>
</evidence>
<keyword evidence="5 7" id="KW-0472">Membrane</keyword>
<dbReference type="PANTHER" id="PTHR10165:SF201">
    <property type="entry name" value="PHOSPHATIDIC ACID PHOSPHATASE TYPE 2_HALOPEROXIDASE DOMAIN-CONTAINING PROTEIN"/>
    <property type="match status" value="1"/>
</dbReference>
<sequence length="367" mass="42493">MSDTIRVSRIVCDFLVLLCCAIPLLIFHEWVKPYKRGFYCDDETIRYPYRDSTVSRQMLIVIGLLVLTALILATEIFRTLAWERKCADQFKTYHLKQYHVHRLIVRLYCFIGYFFLGVCFNQLMVDIAKYTIGRQRPHFMDVCRPNVGYTECKDPDVYITNFTCTGSNKYLIHESQLSFYSGHSAFSFYGAWFTSCKDPDVYITNFTCTGSNKYLIHESQLSFYSGHSAFSFYGAWFTSLYLQARLYRPLFSRLLLPVIQFSLFGGASYVALTRVSDYKHHWSDVLVGALIGSTIGIFVALYVAEVFKRREIPACLPSNDFGLIRMEKRTDVNPAVTTATHSFTVTNEQDPASNQRLERKRESEIWS</sequence>
<evidence type="ECO:0000256" key="5">
    <source>
        <dbReference type="ARBA" id="ARBA00023136"/>
    </source>
</evidence>
<feature type="compositionally biased region" description="Basic and acidic residues" evidence="6">
    <location>
        <begin position="356"/>
        <end position="367"/>
    </location>
</feature>
<comment type="caution">
    <text evidence="9">The sequence shown here is derived from an EMBL/GenBank/DDBJ whole genome shotgun (WGS) entry which is preliminary data.</text>
</comment>
<accession>A0A368GX12</accession>
<feature type="transmembrane region" description="Helical" evidence="7">
    <location>
        <begin position="285"/>
        <end position="304"/>
    </location>
</feature>
<keyword evidence="10" id="KW-1185">Reference proteome</keyword>
<dbReference type="GO" id="GO:0007165">
    <property type="term" value="P:signal transduction"/>
    <property type="evidence" value="ECO:0007669"/>
    <property type="project" value="TreeGrafter"/>
</dbReference>
<evidence type="ECO:0000256" key="2">
    <source>
        <dbReference type="ARBA" id="ARBA00008816"/>
    </source>
</evidence>
<name>A0A368GX12_ANCCA</name>
<dbReference type="AlphaFoldDB" id="A0A368GX12"/>
<reference evidence="9 10" key="1">
    <citation type="submission" date="2014-10" db="EMBL/GenBank/DDBJ databases">
        <title>Draft genome of the hookworm Ancylostoma caninum.</title>
        <authorList>
            <person name="Mitreva M."/>
        </authorList>
    </citation>
    <scope>NUCLEOTIDE SEQUENCE [LARGE SCALE GENOMIC DNA]</scope>
    <source>
        <strain evidence="9 10">Baltimore</strain>
    </source>
</reference>
<evidence type="ECO:0000256" key="7">
    <source>
        <dbReference type="SAM" id="Phobius"/>
    </source>
</evidence>
<organism evidence="9 10">
    <name type="scientific">Ancylostoma caninum</name>
    <name type="common">Dog hookworm</name>
    <dbReference type="NCBI Taxonomy" id="29170"/>
    <lineage>
        <taxon>Eukaryota</taxon>
        <taxon>Metazoa</taxon>
        <taxon>Ecdysozoa</taxon>
        <taxon>Nematoda</taxon>
        <taxon>Chromadorea</taxon>
        <taxon>Rhabditida</taxon>
        <taxon>Rhabditina</taxon>
        <taxon>Rhabditomorpha</taxon>
        <taxon>Strongyloidea</taxon>
        <taxon>Ancylostomatidae</taxon>
        <taxon>Ancylostomatinae</taxon>
        <taxon>Ancylostoma</taxon>
    </lineage>
</organism>
<dbReference type="InterPro" id="IPR036938">
    <property type="entry name" value="PAP2/HPO_sf"/>
</dbReference>